<dbReference type="EMBL" id="JACHJR010000002">
    <property type="protein sequence ID" value="MBB4951916.1"/>
    <property type="molecule type" value="Genomic_DNA"/>
</dbReference>
<sequence length="42" mass="4489">MLRAHLAAFPGTVPTVRDGLSRAARARQFHDIGAPLGMSVED</sequence>
<dbReference type="Proteomes" id="UP000573327">
    <property type="component" value="Unassembled WGS sequence"/>
</dbReference>
<gene>
    <name evidence="1" type="ORF">F4556_007570</name>
</gene>
<proteinExistence type="predicted"/>
<dbReference type="AlphaFoldDB" id="A0A7W7WLX2"/>
<protein>
    <submittedName>
        <fullName evidence="1">Uncharacterized protein</fullName>
    </submittedName>
</protein>
<comment type="caution">
    <text evidence="1">The sequence shown here is derived from an EMBL/GenBank/DDBJ whole genome shotgun (WGS) entry which is preliminary data.</text>
</comment>
<dbReference type="RefSeq" id="WP_281403852.1">
    <property type="nucleotide sequence ID" value="NZ_JACHJR010000002.1"/>
</dbReference>
<organism evidence="1 2">
    <name type="scientific">Kitasatospora gansuensis</name>
    <dbReference type="NCBI Taxonomy" id="258050"/>
    <lineage>
        <taxon>Bacteria</taxon>
        <taxon>Bacillati</taxon>
        <taxon>Actinomycetota</taxon>
        <taxon>Actinomycetes</taxon>
        <taxon>Kitasatosporales</taxon>
        <taxon>Streptomycetaceae</taxon>
        <taxon>Kitasatospora</taxon>
    </lineage>
</organism>
<reference evidence="1 2" key="1">
    <citation type="submission" date="2020-08" db="EMBL/GenBank/DDBJ databases">
        <title>Sequencing the genomes of 1000 actinobacteria strains.</title>
        <authorList>
            <person name="Klenk H.-P."/>
        </authorList>
    </citation>
    <scope>NUCLEOTIDE SEQUENCE [LARGE SCALE GENOMIC DNA]</scope>
    <source>
        <strain evidence="1 2">DSM 44786</strain>
    </source>
</reference>
<evidence type="ECO:0000313" key="2">
    <source>
        <dbReference type="Proteomes" id="UP000573327"/>
    </source>
</evidence>
<accession>A0A7W7WLX2</accession>
<keyword evidence="2" id="KW-1185">Reference proteome</keyword>
<name>A0A7W7WLX2_9ACTN</name>
<evidence type="ECO:0000313" key="1">
    <source>
        <dbReference type="EMBL" id="MBB4951916.1"/>
    </source>
</evidence>